<proteinExistence type="predicted"/>
<keyword evidence="1" id="KW-0436">Ligase</keyword>
<reference evidence="1" key="1">
    <citation type="submission" date="2022-06" db="EMBL/GenBank/DDBJ databases">
        <title>Phylogenomic reconstructions and comparative analyses of Kickxellomycotina fungi.</title>
        <authorList>
            <person name="Reynolds N.K."/>
            <person name="Stajich J.E."/>
            <person name="Barry K."/>
            <person name="Grigoriev I.V."/>
            <person name="Crous P."/>
            <person name="Smith M.E."/>
        </authorList>
    </citation>
    <scope>NUCLEOTIDE SEQUENCE</scope>
    <source>
        <strain evidence="1">RSA 2271</strain>
    </source>
</reference>
<comment type="caution">
    <text evidence="1">The sequence shown here is derived from an EMBL/GenBank/DDBJ whole genome shotgun (WGS) entry which is preliminary data.</text>
</comment>
<dbReference type="Proteomes" id="UP001145114">
    <property type="component" value="Unassembled WGS sequence"/>
</dbReference>
<evidence type="ECO:0000313" key="1">
    <source>
        <dbReference type="EMBL" id="KAJ1678316.1"/>
    </source>
</evidence>
<sequence>MSSATKRLIKELGQIHHDGSLDPLVTLSPVSDEDLFTWKALLNGPPDTPYEGGVFELLISIPDSYPIQPPSLKFLTTVCHPNVKFDSGEICLDILKDQWSPAWTIKSTCLAISLLLSNPEPSSPLNCDVANLLRCGDRIGYDSL</sequence>
<evidence type="ECO:0000313" key="2">
    <source>
        <dbReference type="Proteomes" id="UP001145114"/>
    </source>
</evidence>
<gene>
    <name evidence="1" type="primary">PEX4</name>
    <name evidence="1" type="ORF">EV182_004308</name>
</gene>
<protein>
    <submittedName>
        <fullName evidence="1">E2 ubiquitin-protein ligase peroxin 4</fullName>
        <ecNumber evidence="1">2.3.2.23</ecNumber>
    </submittedName>
</protein>
<feature type="non-terminal residue" evidence="1">
    <location>
        <position position="144"/>
    </location>
</feature>
<dbReference type="EC" id="2.3.2.23" evidence="1"/>
<keyword evidence="2" id="KW-1185">Reference proteome</keyword>
<accession>A0ACC1HRL1</accession>
<keyword evidence="1" id="KW-0808">Transferase</keyword>
<organism evidence="1 2">
    <name type="scientific">Spiromyces aspiralis</name>
    <dbReference type="NCBI Taxonomy" id="68401"/>
    <lineage>
        <taxon>Eukaryota</taxon>
        <taxon>Fungi</taxon>
        <taxon>Fungi incertae sedis</taxon>
        <taxon>Zoopagomycota</taxon>
        <taxon>Kickxellomycotina</taxon>
        <taxon>Kickxellomycetes</taxon>
        <taxon>Kickxellales</taxon>
        <taxon>Kickxellaceae</taxon>
        <taxon>Spiromyces</taxon>
    </lineage>
</organism>
<dbReference type="EMBL" id="JAMZIH010001296">
    <property type="protein sequence ID" value="KAJ1678316.1"/>
    <property type="molecule type" value="Genomic_DNA"/>
</dbReference>
<name>A0ACC1HRL1_9FUNG</name>
<keyword evidence="1" id="KW-0012">Acyltransferase</keyword>